<dbReference type="EC" id="2.7.8.13" evidence="7 8"/>
<dbReference type="GO" id="GO:0005886">
    <property type="term" value="C:plasma membrane"/>
    <property type="evidence" value="ECO:0007669"/>
    <property type="project" value="UniProtKB-SubCell"/>
</dbReference>
<feature type="transmembrane region" description="Helical" evidence="7">
    <location>
        <begin position="162"/>
        <end position="180"/>
    </location>
</feature>
<organism evidence="10 11">
    <name type="scientific">Isachenkonia alkalipeptolytica</name>
    <dbReference type="NCBI Taxonomy" id="2565777"/>
    <lineage>
        <taxon>Bacteria</taxon>
        <taxon>Bacillati</taxon>
        <taxon>Bacillota</taxon>
        <taxon>Clostridia</taxon>
        <taxon>Eubacteriales</taxon>
        <taxon>Clostridiaceae</taxon>
        <taxon>Isachenkonia</taxon>
    </lineage>
</organism>
<feature type="transmembrane region" description="Helical" evidence="7">
    <location>
        <begin position="6"/>
        <end position="29"/>
    </location>
</feature>
<evidence type="ECO:0000256" key="9">
    <source>
        <dbReference type="PIRSR" id="PIRSR600715-1"/>
    </source>
</evidence>
<evidence type="ECO:0000256" key="4">
    <source>
        <dbReference type="ARBA" id="ARBA00022692"/>
    </source>
</evidence>
<dbReference type="NCBIfam" id="TIGR00445">
    <property type="entry name" value="mraY"/>
    <property type="match status" value="1"/>
</dbReference>
<dbReference type="GO" id="GO:0009252">
    <property type="term" value="P:peptidoglycan biosynthetic process"/>
    <property type="evidence" value="ECO:0007669"/>
    <property type="project" value="UniProtKB-UniRule"/>
</dbReference>
<comment type="cofactor">
    <cofactor evidence="7 9">
        <name>Mg(2+)</name>
        <dbReference type="ChEBI" id="CHEBI:18420"/>
    </cofactor>
</comment>
<evidence type="ECO:0000313" key="10">
    <source>
        <dbReference type="EMBL" id="NBG88517.1"/>
    </source>
</evidence>
<keyword evidence="7 9" id="KW-0460">Magnesium</keyword>
<keyword evidence="11" id="KW-1185">Reference proteome</keyword>
<evidence type="ECO:0000313" key="11">
    <source>
        <dbReference type="Proteomes" id="UP000449710"/>
    </source>
</evidence>
<keyword evidence="6 7" id="KW-0472">Membrane</keyword>
<feature type="transmembrane region" description="Helical" evidence="7">
    <location>
        <begin position="118"/>
        <end position="142"/>
    </location>
</feature>
<dbReference type="EMBL" id="SUMG01000008">
    <property type="protein sequence ID" value="NBG88517.1"/>
    <property type="molecule type" value="Genomic_DNA"/>
</dbReference>
<dbReference type="PANTHER" id="PTHR22926">
    <property type="entry name" value="PHOSPHO-N-ACETYLMURAMOYL-PENTAPEPTIDE-TRANSFERASE"/>
    <property type="match status" value="1"/>
</dbReference>
<dbReference type="GO" id="GO:0046872">
    <property type="term" value="F:metal ion binding"/>
    <property type="evidence" value="ECO:0007669"/>
    <property type="project" value="UniProtKB-KW"/>
</dbReference>
<feature type="binding site" evidence="9">
    <location>
        <position position="239"/>
    </location>
    <ligand>
        <name>Mg(2+)</name>
        <dbReference type="ChEBI" id="CHEBI:18420"/>
    </ligand>
</feature>
<feature type="transmembrane region" description="Helical" evidence="7">
    <location>
        <begin position="187"/>
        <end position="205"/>
    </location>
</feature>
<feature type="transmembrane region" description="Helical" evidence="7">
    <location>
        <begin position="78"/>
        <end position="98"/>
    </location>
</feature>
<comment type="caution">
    <text evidence="10">The sequence shown here is derived from an EMBL/GenBank/DDBJ whole genome shotgun (WGS) entry which is preliminary data.</text>
</comment>
<evidence type="ECO:0000256" key="1">
    <source>
        <dbReference type="ARBA" id="ARBA00004141"/>
    </source>
</evidence>
<feature type="transmembrane region" description="Helical" evidence="7">
    <location>
        <begin position="211"/>
        <end position="228"/>
    </location>
</feature>
<dbReference type="RefSeq" id="WP_160721192.1">
    <property type="nucleotide sequence ID" value="NZ_SUMG01000008.1"/>
</dbReference>
<proteinExistence type="inferred from homology"/>
<keyword evidence="7" id="KW-0131">Cell cycle</keyword>
<keyword evidence="5 7" id="KW-1133">Transmembrane helix</keyword>
<feature type="transmembrane region" description="Helical" evidence="7">
    <location>
        <begin position="50"/>
        <end position="72"/>
    </location>
</feature>
<keyword evidence="3 7" id="KW-0808">Transferase</keyword>
<dbReference type="GO" id="GO:0008360">
    <property type="term" value="P:regulation of cell shape"/>
    <property type="evidence" value="ECO:0007669"/>
    <property type="project" value="UniProtKB-KW"/>
</dbReference>
<comment type="function">
    <text evidence="7">Catalyzes the initial step of the lipid cycle reactions in the biosynthesis of the cell wall peptidoglycan: transfers peptidoglycan precursor phospho-MurNAc-pentapeptide from UDP-MurNAc-pentapeptide onto the lipid carrier undecaprenyl phosphate, yielding undecaprenyl-pyrophosphoryl-MurNAc-pentapeptide, known as lipid I.</text>
</comment>
<keyword evidence="4 7" id="KW-0812">Transmembrane</keyword>
<keyword evidence="7" id="KW-0573">Peptidoglycan synthesis</keyword>
<feature type="binding site" evidence="9">
    <location>
        <position position="179"/>
    </location>
    <ligand>
        <name>Mg(2+)</name>
        <dbReference type="ChEBI" id="CHEBI:18420"/>
    </ligand>
</feature>
<keyword evidence="7" id="KW-1003">Cell membrane</keyword>
<evidence type="ECO:0000256" key="3">
    <source>
        <dbReference type="ARBA" id="ARBA00022679"/>
    </source>
</evidence>
<dbReference type="GO" id="GO:0051301">
    <property type="term" value="P:cell division"/>
    <property type="evidence" value="ECO:0007669"/>
    <property type="project" value="UniProtKB-KW"/>
</dbReference>
<dbReference type="CDD" id="cd06852">
    <property type="entry name" value="GT_MraY"/>
    <property type="match status" value="1"/>
</dbReference>
<comment type="catalytic activity">
    <reaction evidence="7">
        <text>UDP-N-acetyl-alpha-D-muramoyl-L-alanyl-gamma-D-glutamyl-meso-2,6-diaminopimeloyl-D-alanyl-D-alanine + di-trans,octa-cis-undecaprenyl phosphate = di-trans,octa-cis-undecaprenyl diphospho-N-acetyl-alpha-D-muramoyl-L-alanyl-D-glutamyl-meso-2,6-diaminopimeloyl-D-alanyl-D-alanine + UMP</text>
        <dbReference type="Rhea" id="RHEA:28386"/>
        <dbReference type="ChEBI" id="CHEBI:57865"/>
        <dbReference type="ChEBI" id="CHEBI:60392"/>
        <dbReference type="ChEBI" id="CHEBI:61386"/>
        <dbReference type="ChEBI" id="CHEBI:61387"/>
        <dbReference type="EC" id="2.7.8.13"/>
    </reaction>
</comment>
<dbReference type="PANTHER" id="PTHR22926:SF5">
    <property type="entry name" value="PHOSPHO-N-ACETYLMURAMOYL-PENTAPEPTIDE-TRANSFERASE HOMOLOG"/>
    <property type="match status" value="1"/>
</dbReference>
<feature type="transmembrane region" description="Helical" evidence="7">
    <location>
        <begin position="310"/>
        <end position="329"/>
    </location>
</feature>
<feature type="transmembrane region" description="Helical" evidence="7">
    <location>
        <begin position="235"/>
        <end position="255"/>
    </location>
</feature>
<evidence type="ECO:0000256" key="2">
    <source>
        <dbReference type="ARBA" id="ARBA00005583"/>
    </source>
</evidence>
<comment type="similarity">
    <text evidence="2 7">Belongs to the glycosyltransferase 4 family. MraY subfamily.</text>
</comment>
<sequence>MLNYTQIIITLFVSFFLAALSGPLIIPLLRRIKAGQSIREEGPESHFSKAGTPTIGGIIIILATIIAALIIGGSSSEMWILIFSLLVFGAIGFVDDFIKVVLKRNLGLRAYQKIIMQFLAALLLVLFHLQTSGSTFVLVPFIKESIQIGGFIIPEYLDLGGFYIPFMIFVIIATVNSVNLTDGLDGLASGVSAVVAVFFALLATSLGFIEAGIFSGAIAGACLGFLIFNANPAKVFMGDTGSLALGGGIVAVAVLTESVLLIPIVGGIFFIESLSVIIQVISFKLTGKRVFKMSPIHHHFEMSGWQETKVVTVFWTATTMLAVFAVFAIR</sequence>
<keyword evidence="7" id="KW-0961">Cell wall biogenesis/degradation</keyword>
<dbReference type="Pfam" id="PF00953">
    <property type="entry name" value="Glycos_transf_4"/>
    <property type="match status" value="1"/>
</dbReference>
<comment type="subcellular location">
    <subcellularLocation>
        <location evidence="7">Cell membrane</location>
        <topology evidence="7">Multi-pass membrane protein</topology>
    </subcellularLocation>
    <subcellularLocation>
        <location evidence="1">Membrane</location>
        <topology evidence="1">Multi-pass membrane protein</topology>
    </subcellularLocation>
</comment>
<dbReference type="InterPro" id="IPR018480">
    <property type="entry name" value="PNAcMuramoyl-5peptid_Trfase_CS"/>
</dbReference>
<protein>
    <recommendedName>
        <fullName evidence="7 8">Phospho-N-acetylmuramoyl-pentapeptide-transferase</fullName>
        <ecNumber evidence="7 8">2.7.8.13</ecNumber>
    </recommendedName>
    <alternativeName>
        <fullName evidence="7">UDP-MurNAc-pentapeptide phosphotransferase</fullName>
    </alternativeName>
</protein>
<keyword evidence="7 9" id="KW-0479">Metal-binding</keyword>
<reference evidence="10 11" key="1">
    <citation type="submission" date="2019-04" db="EMBL/GenBank/DDBJ databases">
        <title>Isachenkonia alkalipeptolytica gen. nov. sp. nov. a new anaerobic, alkiliphilic organothrophic bacterium capable to reduce synthesized ferrihydrite isolated from a soda lake.</title>
        <authorList>
            <person name="Toshchakov S.V."/>
            <person name="Zavarzina D.G."/>
            <person name="Zhilina T.N."/>
            <person name="Kostrikina N.A."/>
            <person name="Kublanov I.V."/>
        </authorList>
    </citation>
    <scope>NUCLEOTIDE SEQUENCE [LARGE SCALE GENOMIC DNA]</scope>
    <source>
        <strain evidence="10 11">Z-1701</strain>
    </source>
</reference>
<keyword evidence="7" id="KW-0133">Cell shape</keyword>
<dbReference type="Proteomes" id="UP000449710">
    <property type="component" value="Unassembled WGS sequence"/>
</dbReference>
<dbReference type="GO" id="GO:0071555">
    <property type="term" value="P:cell wall organization"/>
    <property type="evidence" value="ECO:0007669"/>
    <property type="project" value="UniProtKB-KW"/>
</dbReference>
<dbReference type="HAMAP" id="MF_00038">
    <property type="entry name" value="MraY"/>
    <property type="match status" value="1"/>
</dbReference>
<keyword evidence="7" id="KW-0132">Cell division</keyword>
<evidence type="ECO:0000256" key="5">
    <source>
        <dbReference type="ARBA" id="ARBA00022989"/>
    </source>
</evidence>
<evidence type="ECO:0000256" key="6">
    <source>
        <dbReference type="ARBA" id="ARBA00023136"/>
    </source>
</evidence>
<name>A0AA43XKR0_9CLOT</name>
<dbReference type="GO" id="GO:0008963">
    <property type="term" value="F:phospho-N-acetylmuramoyl-pentapeptide-transferase activity"/>
    <property type="evidence" value="ECO:0007669"/>
    <property type="project" value="UniProtKB-UniRule"/>
</dbReference>
<evidence type="ECO:0000256" key="7">
    <source>
        <dbReference type="HAMAP-Rule" id="MF_00038"/>
    </source>
</evidence>
<dbReference type="AlphaFoldDB" id="A0AA43XKR0"/>
<gene>
    <name evidence="7" type="primary">mraY</name>
    <name evidence="10" type="ORF">ISALK_08380</name>
</gene>
<dbReference type="PROSITE" id="PS01348">
    <property type="entry name" value="MRAY_2"/>
    <property type="match status" value="1"/>
</dbReference>
<dbReference type="InterPro" id="IPR000715">
    <property type="entry name" value="Glycosyl_transferase_4"/>
</dbReference>
<comment type="pathway">
    <text evidence="7">Cell wall biogenesis; peptidoglycan biosynthesis.</text>
</comment>
<dbReference type="InterPro" id="IPR003524">
    <property type="entry name" value="PNAcMuramoyl-5peptid_Trfase"/>
</dbReference>
<evidence type="ECO:0000256" key="8">
    <source>
        <dbReference type="NCBIfam" id="TIGR00445"/>
    </source>
</evidence>
<accession>A0AA43XKR0</accession>